<feature type="domain" description="Calcineurin-like phosphoesterase" evidence="2">
    <location>
        <begin position="42"/>
        <end position="208"/>
    </location>
</feature>
<dbReference type="Proteomes" id="UP001348149">
    <property type="component" value="Unassembled WGS sequence"/>
</dbReference>
<dbReference type="SUPFAM" id="SSF56300">
    <property type="entry name" value="Metallo-dependent phosphatases"/>
    <property type="match status" value="1"/>
</dbReference>
<organism evidence="3 4">
    <name type="scientific">Mesobacterium hydrothermale</name>
    <dbReference type="NCBI Taxonomy" id="3111907"/>
    <lineage>
        <taxon>Bacteria</taxon>
        <taxon>Pseudomonadati</taxon>
        <taxon>Pseudomonadota</taxon>
        <taxon>Alphaproteobacteria</taxon>
        <taxon>Rhodobacterales</taxon>
        <taxon>Roseobacteraceae</taxon>
        <taxon>Mesobacterium</taxon>
    </lineage>
</organism>
<proteinExistence type="inferred from homology"/>
<reference evidence="3 4" key="1">
    <citation type="submission" date="2024-01" db="EMBL/GenBank/DDBJ databases">
        <title>Mesobacterium rodlantinim sp. nov., isolated from shallow sea hydrothermal systems off Kueishantao Island.</title>
        <authorList>
            <person name="Su Z."/>
            <person name="Tang K."/>
        </authorList>
    </citation>
    <scope>NUCLEOTIDE SEQUENCE [LARGE SCALE GENOMIC DNA]</scope>
    <source>
        <strain evidence="3 4">TK19101</strain>
    </source>
</reference>
<protein>
    <submittedName>
        <fullName evidence="3">Metallophosphoesterase family protein</fullName>
    </submittedName>
</protein>
<keyword evidence="4" id="KW-1185">Reference proteome</keyword>
<evidence type="ECO:0000259" key="2">
    <source>
        <dbReference type="Pfam" id="PF12850"/>
    </source>
</evidence>
<dbReference type="Pfam" id="PF12850">
    <property type="entry name" value="Metallophos_2"/>
    <property type="match status" value="1"/>
</dbReference>
<dbReference type="InterPro" id="IPR029052">
    <property type="entry name" value="Metallo-depent_PP-like"/>
</dbReference>
<dbReference type="CDD" id="cd00838">
    <property type="entry name" value="MPP_superfamily"/>
    <property type="match status" value="1"/>
</dbReference>
<accession>A0ABU6HJ44</accession>
<comment type="caution">
    <text evidence="3">The sequence shown here is derived from an EMBL/GenBank/DDBJ whole genome shotgun (WGS) entry which is preliminary data.</text>
</comment>
<dbReference type="Gene3D" id="3.60.21.10">
    <property type="match status" value="1"/>
</dbReference>
<dbReference type="EMBL" id="JAYLLH010000008">
    <property type="protein sequence ID" value="MEC3861155.1"/>
    <property type="molecule type" value="Genomic_DNA"/>
</dbReference>
<comment type="similarity">
    <text evidence="1">Belongs to the metallophosphoesterase superfamily. YfcE family.</text>
</comment>
<dbReference type="RefSeq" id="WP_326296861.1">
    <property type="nucleotide sequence ID" value="NZ_JAYLLH010000008.1"/>
</dbReference>
<evidence type="ECO:0000256" key="1">
    <source>
        <dbReference type="ARBA" id="ARBA00008950"/>
    </source>
</evidence>
<dbReference type="InterPro" id="IPR024654">
    <property type="entry name" value="Calcineurin-like_PHP_lpxH"/>
</dbReference>
<evidence type="ECO:0000313" key="4">
    <source>
        <dbReference type="Proteomes" id="UP001348149"/>
    </source>
</evidence>
<evidence type="ECO:0000313" key="3">
    <source>
        <dbReference type="EMBL" id="MEC3861155.1"/>
    </source>
</evidence>
<sequence length="273" mass="28555">MKIADLGRLDGPLIVFGGQYANLQALQALRDVALQLGLPPSQCLCTGDVVAYCADAAATVAEIRDWAVPVVAGNCEIQLAEGADTCGCGFGEGTVCDRLSANWYAAALAACEPEVRAWMGTCPDLAVFEHAGRRCAMFHGGVTDVARFLWPVSDDADFAEEIAAVQAVAGPVDRVFVGHSGIAFQRRVRGVDWVNAGVIGMPPHDGARATRYCTVAADGAVAVARLDYDAEAAALAMRAAGLVQGYDRALLSGWWPSEEALPVGMRRGTATGA</sequence>
<name>A0ABU6HJ44_9RHOB</name>
<gene>
    <name evidence="3" type="ORF">VK792_07655</name>
</gene>